<keyword evidence="7" id="KW-1185">Reference proteome</keyword>
<keyword evidence="2 6" id="KW-0436">Ligase</keyword>
<dbReference type="GO" id="GO:0004357">
    <property type="term" value="F:glutamate-cysteine ligase activity"/>
    <property type="evidence" value="ECO:0007669"/>
    <property type="project" value="UniProtKB-EC"/>
</dbReference>
<dbReference type="EMBL" id="AP028654">
    <property type="protein sequence ID" value="BEP29641.1"/>
    <property type="molecule type" value="Genomic_DNA"/>
</dbReference>
<dbReference type="KEGG" id="hprf:HLPR_19720"/>
<dbReference type="InterPro" id="IPR014746">
    <property type="entry name" value="Gln_synth/guanido_kin_cat_dom"/>
</dbReference>
<dbReference type="GO" id="GO:0005524">
    <property type="term" value="F:ATP binding"/>
    <property type="evidence" value="ECO:0007669"/>
    <property type="project" value="UniProtKB-KW"/>
</dbReference>
<dbReference type="Proteomes" id="UP001321786">
    <property type="component" value="Chromosome"/>
</dbReference>
<sequence>MKSTSEKLINYYCNGEKKSKLLGVEFEHFLVNRDTLISYKYFEKNGQNELANKMINSGWKIDYEENDHILNASKDGNGFSFEPGGQVEISLKPLENILDIQKEYLKVKSEIESFLNYDQVLISLGYHPVTKIDDLPLLPKERYAFMYDYLSTKGTLARNMMKGTASTQISIDYEDEADFIKKYRVANFLAPFISRIFDASPIFENEIYEANNLRVKIWDKTDISRCKLPKGVFDEKFGYSSYADFIMKSTPLFLKVDSKVLTYGNQTVESISKKLDLNKEQLLHVSSMVFPDVRVKQFIEIRTADAIPYPFNLAVPSLIKGILYSENTLEKYYNISLNFKDRDIKNINDKIKLSYDFDFRCANENISCQFFINQLILDAISGLDNDERVILESFNEWLQTNRSVSEYLKILYKDNFDKFKYAVINGGFNV</sequence>
<dbReference type="InterPro" id="IPR035434">
    <property type="entry name" value="GCL_bact_plant"/>
</dbReference>
<evidence type="ECO:0000256" key="1">
    <source>
        <dbReference type="ARBA" id="ARBA00012220"/>
    </source>
</evidence>
<accession>A0AAU9E4Q3</accession>
<comment type="catalytic activity">
    <reaction evidence="5">
        <text>L-cysteine + L-glutamate + ATP = gamma-L-glutamyl-L-cysteine + ADP + phosphate + H(+)</text>
        <dbReference type="Rhea" id="RHEA:13285"/>
        <dbReference type="ChEBI" id="CHEBI:15378"/>
        <dbReference type="ChEBI" id="CHEBI:29985"/>
        <dbReference type="ChEBI" id="CHEBI:30616"/>
        <dbReference type="ChEBI" id="CHEBI:35235"/>
        <dbReference type="ChEBI" id="CHEBI:43474"/>
        <dbReference type="ChEBI" id="CHEBI:58173"/>
        <dbReference type="ChEBI" id="CHEBI:456216"/>
        <dbReference type="EC" id="6.3.2.2"/>
    </reaction>
</comment>
<evidence type="ECO:0000313" key="6">
    <source>
        <dbReference type="EMBL" id="BEP29641.1"/>
    </source>
</evidence>
<dbReference type="RefSeq" id="WP_338535266.1">
    <property type="nucleotide sequence ID" value="NZ_AP028654.1"/>
</dbReference>
<dbReference type="Pfam" id="PF04107">
    <property type="entry name" value="GCS2"/>
    <property type="match status" value="1"/>
</dbReference>
<keyword evidence="3" id="KW-0547">Nucleotide-binding</keyword>
<organism evidence="6 7">
    <name type="scientific">Helicovermis profundi</name>
    <dbReference type="NCBI Taxonomy" id="3065157"/>
    <lineage>
        <taxon>Bacteria</taxon>
        <taxon>Bacillati</taxon>
        <taxon>Bacillota</taxon>
        <taxon>Clostridia</taxon>
        <taxon>Helicovermis</taxon>
    </lineage>
</organism>
<evidence type="ECO:0000256" key="5">
    <source>
        <dbReference type="ARBA" id="ARBA00048819"/>
    </source>
</evidence>
<proteinExistence type="predicted"/>
<name>A0AAU9E4Q3_9FIRM</name>
<dbReference type="InterPro" id="IPR006336">
    <property type="entry name" value="GCS2"/>
</dbReference>
<dbReference type="PANTHER" id="PTHR34378:SF1">
    <property type="entry name" value="GLUTAMATE--CYSTEINE LIGASE, CHLOROPLASTIC"/>
    <property type="match status" value="1"/>
</dbReference>
<keyword evidence="4" id="KW-0067">ATP-binding</keyword>
<protein>
    <recommendedName>
        <fullName evidence="1">glutamate--cysteine ligase</fullName>
        <ecNumber evidence="1">6.3.2.2</ecNumber>
    </recommendedName>
</protein>
<dbReference type="AlphaFoldDB" id="A0AAU9E4Q3"/>
<dbReference type="EC" id="6.3.2.2" evidence="1"/>
<dbReference type="SUPFAM" id="SSF55931">
    <property type="entry name" value="Glutamine synthetase/guanido kinase"/>
    <property type="match status" value="1"/>
</dbReference>
<evidence type="ECO:0000256" key="2">
    <source>
        <dbReference type="ARBA" id="ARBA00022598"/>
    </source>
</evidence>
<evidence type="ECO:0000256" key="3">
    <source>
        <dbReference type="ARBA" id="ARBA00022741"/>
    </source>
</evidence>
<dbReference type="GO" id="GO:0006750">
    <property type="term" value="P:glutathione biosynthetic process"/>
    <property type="evidence" value="ECO:0007669"/>
    <property type="project" value="InterPro"/>
</dbReference>
<evidence type="ECO:0000256" key="4">
    <source>
        <dbReference type="ARBA" id="ARBA00022840"/>
    </source>
</evidence>
<dbReference type="Gene3D" id="3.30.590.20">
    <property type="match status" value="1"/>
</dbReference>
<evidence type="ECO:0000313" key="7">
    <source>
        <dbReference type="Proteomes" id="UP001321786"/>
    </source>
</evidence>
<dbReference type="PANTHER" id="PTHR34378">
    <property type="entry name" value="GLUTAMATE--CYSTEINE LIGASE, CHLOROPLASTIC"/>
    <property type="match status" value="1"/>
</dbReference>
<gene>
    <name evidence="6" type="ORF">HLPR_19720</name>
</gene>
<reference evidence="6 7" key="1">
    <citation type="submission" date="2023-08" db="EMBL/GenBank/DDBJ databases">
        <title>Helicovermis profunda gen. nov., sp. nov., a novel mesophilic, fermentative bacterium within the Bacillota from a deep-sea hydrothermal vent chimney.</title>
        <authorList>
            <person name="Miyazaki U."/>
            <person name="Mizutani D."/>
            <person name="Hashimoto Y."/>
            <person name="Tame A."/>
            <person name="Sawayama S."/>
            <person name="Miyazaki J."/>
            <person name="Takai K."/>
            <person name="Nakagawa S."/>
        </authorList>
    </citation>
    <scope>NUCLEOTIDE SEQUENCE [LARGE SCALE GENOMIC DNA]</scope>
    <source>
        <strain evidence="6 7">S502</strain>
    </source>
</reference>